<dbReference type="GO" id="GO:0046589">
    <property type="term" value="F:ribonuclease T1 activity"/>
    <property type="evidence" value="ECO:0007669"/>
    <property type="project" value="UniProtKB-EC"/>
</dbReference>
<dbReference type="CDD" id="cd00606">
    <property type="entry name" value="fungal_RNase"/>
    <property type="match status" value="1"/>
</dbReference>
<keyword evidence="9" id="KW-0472">Membrane</keyword>
<comment type="similarity">
    <text evidence="1">Belongs to the ribonuclease N1/T1 family.</text>
</comment>
<comment type="catalytic activity">
    <reaction evidence="8">
        <text>[RNA] containing guanosine + H2O = an [RNA fragment]-3'-guanosine-3'-phosphate + a 5'-hydroxy-ribonucleotide-3'-[RNA fragment].</text>
        <dbReference type="EC" id="4.6.1.24"/>
    </reaction>
</comment>
<dbReference type="Proteomes" id="UP000515153">
    <property type="component" value="Chromosome VI"/>
</dbReference>
<gene>
    <name evidence="12" type="ORF">PgNI_11148</name>
</gene>
<evidence type="ECO:0000256" key="3">
    <source>
        <dbReference type="ARBA" id="ARBA00022722"/>
    </source>
</evidence>
<dbReference type="KEGG" id="pgri:PgNI_11148"/>
<evidence type="ECO:0000256" key="7">
    <source>
        <dbReference type="ARBA" id="ARBA00023239"/>
    </source>
</evidence>
<keyword evidence="10" id="KW-0732">Signal</keyword>
<reference evidence="12" key="3">
    <citation type="submission" date="2025-08" db="UniProtKB">
        <authorList>
            <consortium name="RefSeq"/>
        </authorList>
    </citation>
    <scope>IDENTIFICATION</scope>
    <source>
        <strain evidence="12">NI907</strain>
    </source>
</reference>
<evidence type="ECO:0000256" key="10">
    <source>
        <dbReference type="SAM" id="SignalP"/>
    </source>
</evidence>
<evidence type="ECO:0000256" key="4">
    <source>
        <dbReference type="ARBA" id="ARBA00022759"/>
    </source>
</evidence>
<evidence type="ECO:0000256" key="2">
    <source>
        <dbReference type="ARBA" id="ARBA00012549"/>
    </source>
</evidence>
<dbReference type="Pfam" id="PF00545">
    <property type="entry name" value="Ribonuclease"/>
    <property type="match status" value="1"/>
</dbReference>
<dbReference type="PANTHER" id="PTHR42104">
    <property type="entry name" value="EXTRACELLULAR GUANYL-SPECIFIC RIBONUCLEASE RNTA (AFU_ORTHOLOGUE AFUA_4G03230)"/>
    <property type="match status" value="1"/>
</dbReference>
<feature type="chain" id="PRO_5028095736" description="ribonuclease T1" evidence="10">
    <location>
        <begin position="24"/>
        <end position="183"/>
    </location>
</feature>
<dbReference type="AlphaFoldDB" id="A0A6P8APU9"/>
<keyword evidence="3" id="KW-0540">Nuclease</keyword>
<feature type="transmembrane region" description="Helical" evidence="9">
    <location>
        <begin position="161"/>
        <end position="182"/>
    </location>
</feature>
<protein>
    <recommendedName>
        <fullName evidence="2">ribonuclease T1</fullName>
        <ecNumber evidence="2">4.6.1.24</ecNumber>
    </recommendedName>
</protein>
<keyword evidence="4" id="KW-0255">Endonuclease</keyword>
<dbReference type="RefSeq" id="XP_030976918.1">
    <property type="nucleotide sequence ID" value="XM_031131121.1"/>
</dbReference>
<dbReference type="EC" id="4.6.1.24" evidence="2"/>
<dbReference type="InterPro" id="IPR016191">
    <property type="entry name" value="Ribonuclease/ribotoxin"/>
</dbReference>
<keyword evidence="6" id="KW-1015">Disulfide bond</keyword>
<evidence type="ECO:0000256" key="5">
    <source>
        <dbReference type="ARBA" id="ARBA00022801"/>
    </source>
</evidence>
<name>A0A6P8APU9_PYRGI</name>
<dbReference type="GO" id="GO:0003723">
    <property type="term" value="F:RNA binding"/>
    <property type="evidence" value="ECO:0007669"/>
    <property type="project" value="InterPro"/>
</dbReference>
<dbReference type="PANTHER" id="PTHR42104:SF1">
    <property type="entry name" value="EXTRACELLULAR GUANYL-SPECIFIC RIBONUCLEASE RNTA (AFU_ORTHOLOGUE AFUA_4G03230)"/>
    <property type="match status" value="1"/>
</dbReference>
<evidence type="ECO:0000313" key="12">
    <source>
        <dbReference type="RefSeq" id="XP_030976918.1"/>
    </source>
</evidence>
<evidence type="ECO:0000313" key="11">
    <source>
        <dbReference type="Proteomes" id="UP000515153"/>
    </source>
</evidence>
<keyword evidence="11" id="KW-1185">Reference proteome</keyword>
<accession>A0A6P8APU9</accession>
<sequence>MFGLKSTLILALAALSAATSSDSAVISPRQASAVTCGSNRYSSTQVQAAVDEGCRLNAAGSTVGSNDYPHRFNNRENLPFSISGPYQEFPILTNNRLYTGGSPGADRVAFTTPSNGRCAFAGAMTHTGASGNNFVICQGSASVSDETASPSTTEKRTDSGAAISAAGLSGVAMPIVAAVLALM</sequence>
<evidence type="ECO:0000256" key="9">
    <source>
        <dbReference type="SAM" id="Phobius"/>
    </source>
</evidence>
<dbReference type="Gene3D" id="3.10.450.30">
    <property type="entry name" value="Microbial ribonucleases"/>
    <property type="match status" value="1"/>
</dbReference>
<dbReference type="InterPro" id="IPR000026">
    <property type="entry name" value="N1-like"/>
</dbReference>
<organism evidence="11 12">
    <name type="scientific">Pyricularia grisea</name>
    <name type="common">Crabgrass-specific blast fungus</name>
    <name type="synonym">Magnaporthe grisea</name>
    <dbReference type="NCBI Taxonomy" id="148305"/>
    <lineage>
        <taxon>Eukaryota</taxon>
        <taxon>Fungi</taxon>
        <taxon>Dikarya</taxon>
        <taxon>Ascomycota</taxon>
        <taxon>Pezizomycotina</taxon>
        <taxon>Sordariomycetes</taxon>
        <taxon>Sordariomycetidae</taxon>
        <taxon>Magnaporthales</taxon>
        <taxon>Pyriculariaceae</taxon>
        <taxon>Pyricularia</taxon>
    </lineage>
</organism>
<keyword evidence="7" id="KW-0456">Lyase</keyword>
<proteinExistence type="inferred from homology"/>
<dbReference type="GeneID" id="41966026"/>
<reference evidence="12" key="2">
    <citation type="submission" date="2019-10" db="EMBL/GenBank/DDBJ databases">
        <authorList>
            <consortium name="NCBI Genome Project"/>
        </authorList>
    </citation>
    <scope>NUCLEOTIDE SEQUENCE</scope>
    <source>
        <strain evidence="12">NI907</strain>
    </source>
</reference>
<feature type="signal peptide" evidence="10">
    <location>
        <begin position="1"/>
        <end position="23"/>
    </location>
</feature>
<keyword evidence="9" id="KW-0812">Transmembrane</keyword>
<evidence type="ECO:0000256" key="1">
    <source>
        <dbReference type="ARBA" id="ARBA00009006"/>
    </source>
</evidence>
<dbReference type="GO" id="GO:0016787">
    <property type="term" value="F:hydrolase activity"/>
    <property type="evidence" value="ECO:0007669"/>
    <property type="project" value="UniProtKB-KW"/>
</dbReference>
<evidence type="ECO:0000256" key="8">
    <source>
        <dbReference type="ARBA" id="ARBA00034015"/>
    </source>
</evidence>
<evidence type="ECO:0000256" key="6">
    <source>
        <dbReference type="ARBA" id="ARBA00023157"/>
    </source>
</evidence>
<keyword evidence="5" id="KW-0378">Hydrolase</keyword>
<dbReference type="SUPFAM" id="SSF53933">
    <property type="entry name" value="Microbial ribonucleases"/>
    <property type="match status" value="1"/>
</dbReference>
<keyword evidence="9" id="KW-1133">Transmembrane helix</keyword>
<reference evidence="11 12" key="1">
    <citation type="journal article" date="2019" name="Mol. Biol. Evol.">
        <title>Blast fungal genomes show frequent chromosomal changes, gene gains and losses, and effector gene turnover.</title>
        <authorList>
            <person name="Gomez Luciano L.B."/>
            <person name="Jason Tsai I."/>
            <person name="Chuma I."/>
            <person name="Tosa Y."/>
            <person name="Chen Y.H."/>
            <person name="Li J.Y."/>
            <person name="Li M.Y."/>
            <person name="Jade Lu M.Y."/>
            <person name="Nakayashiki H."/>
            <person name="Li W.H."/>
        </authorList>
    </citation>
    <scope>NUCLEOTIDE SEQUENCE [LARGE SCALE GENOMIC DNA]</scope>
    <source>
        <strain evidence="11 12">NI907</strain>
    </source>
</reference>